<comment type="caution">
    <text evidence="1">The sequence shown here is derived from an EMBL/GenBank/DDBJ whole genome shotgun (WGS) entry which is preliminary data.</text>
</comment>
<dbReference type="AlphaFoldDB" id="A0A9W8N5F5"/>
<dbReference type="Proteomes" id="UP001148614">
    <property type="component" value="Unassembled WGS sequence"/>
</dbReference>
<reference evidence="1" key="1">
    <citation type="submission" date="2022-07" db="EMBL/GenBank/DDBJ databases">
        <title>Genome Sequence of Xylaria arbuscula.</title>
        <authorList>
            <person name="Buettner E."/>
        </authorList>
    </citation>
    <scope>NUCLEOTIDE SEQUENCE</scope>
    <source>
        <strain evidence="1">VT107</strain>
    </source>
</reference>
<evidence type="ECO:0000313" key="1">
    <source>
        <dbReference type="EMBL" id="KAJ3557304.1"/>
    </source>
</evidence>
<gene>
    <name evidence="1" type="ORF">NPX13_g9955</name>
</gene>
<dbReference type="PANTHER" id="PTHR39596">
    <property type="match status" value="1"/>
</dbReference>
<organism evidence="1 2">
    <name type="scientific">Xylaria arbuscula</name>
    <dbReference type="NCBI Taxonomy" id="114810"/>
    <lineage>
        <taxon>Eukaryota</taxon>
        <taxon>Fungi</taxon>
        <taxon>Dikarya</taxon>
        <taxon>Ascomycota</taxon>
        <taxon>Pezizomycotina</taxon>
        <taxon>Sordariomycetes</taxon>
        <taxon>Xylariomycetidae</taxon>
        <taxon>Xylariales</taxon>
        <taxon>Xylariaceae</taxon>
        <taxon>Xylaria</taxon>
    </lineage>
</organism>
<evidence type="ECO:0000313" key="2">
    <source>
        <dbReference type="Proteomes" id="UP001148614"/>
    </source>
</evidence>
<name>A0A9W8N5F5_9PEZI</name>
<dbReference type="EMBL" id="JANPWZ010002626">
    <property type="protein sequence ID" value="KAJ3557304.1"/>
    <property type="molecule type" value="Genomic_DNA"/>
</dbReference>
<keyword evidence="2" id="KW-1185">Reference proteome</keyword>
<evidence type="ECO:0008006" key="3">
    <source>
        <dbReference type="Google" id="ProtNLM"/>
    </source>
</evidence>
<sequence length="738" mass="82428">MGIDLAGLQGANASAWSGRDCAPFLQAWLCFGIVSEVSRLCSVHFDASDLIEEREAGYQVISFAKLEAYAWFWCSTEWHYPIKERENHIGTFHGICKTANAIVNWRHQVVVADAESVVLLSIMCLVDYLVHNGRFIFGVRGFRLNWVRSKRLDDTFLQAGWCRGELESLYRECSTVVLLCLSTIRRTRADKDHSHCSGDTCVANQLDTSTYVPSHAASCAVSTCVGIVEPDVLALCDVLTSGGIPLVRLLMDGRIEIGAFDLSGGSSPVYVAISHVWSDGMGNPSVNGLNACQLQRIQNCVNKLFPDEVGNTFFWMDTLCVPLQTNIRNTAIVRMAKTYAHASKVLVLDSWLEQWDFNGDPRQLAARISISDWNQRLWTYQEALLARECRFQLAAECPTIDHLVDPTCWTGAVDRISNYLISQPESLFSQRAYAATALKAVMHLNDYFTSSIQFQQCEDGEAACYGISALRRVGAIFRHEALGREEDLESGSSRQTKRFDEPHKILFETAIGMAGRMTSRREDETICLGGIIGLDVSSILTVSINQAKRKEEVDRVCALRMIKFFLALGRIGQAILFFRVPRLDQPGFHWAPTTFMNVSIADCTYSFAPIKEKGLISKLRGMRLGSLGLAGIQTHDYLCIRWSFLYSDGVVIPLTNYISICKEFCTTLTGYETQDTQDVVLFTSAEADNFLAVRAGIEYDYPAYRYLFHASDIAAIPSDTPFLTVEGEELKEQTVCIS</sequence>
<proteinExistence type="predicted"/>
<accession>A0A9W8N5F5</accession>
<protein>
    <recommendedName>
        <fullName evidence="3">Heterokaryon incompatibility domain-containing protein</fullName>
    </recommendedName>
</protein>
<dbReference type="PANTHER" id="PTHR39596:SF3">
    <property type="entry name" value="HETEROKARYON INCOMPATIBILITY DOMAIN-CONTAINING PROTEIN"/>
    <property type="match status" value="1"/>
</dbReference>